<name>A0A6A4RBE7_9RHOB</name>
<gene>
    <name evidence="2" type="ORF">GP644_20295</name>
</gene>
<comment type="caution">
    <text evidence="2">The sequence shown here is derived from an EMBL/GenBank/DDBJ whole genome shotgun (WGS) entry which is preliminary data.</text>
</comment>
<dbReference type="AlphaFoldDB" id="A0A6A4RBE7"/>
<dbReference type="EMBL" id="WSFO01000014">
    <property type="protein sequence ID" value="KAE9627223.1"/>
    <property type="molecule type" value="Genomic_DNA"/>
</dbReference>
<dbReference type="Pfam" id="PF03401">
    <property type="entry name" value="TctC"/>
    <property type="match status" value="1"/>
</dbReference>
<evidence type="ECO:0000313" key="2">
    <source>
        <dbReference type="EMBL" id="KAE9627223.1"/>
    </source>
</evidence>
<dbReference type="PANTHER" id="PTHR42928:SF5">
    <property type="entry name" value="BLR1237 PROTEIN"/>
    <property type="match status" value="1"/>
</dbReference>
<dbReference type="Proteomes" id="UP000441586">
    <property type="component" value="Unassembled WGS sequence"/>
</dbReference>
<dbReference type="Gene3D" id="3.40.190.150">
    <property type="entry name" value="Bordetella uptake gene, domain 1"/>
    <property type="match status" value="1"/>
</dbReference>
<organism evidence="2 3">
    <name type="scientific">Parasedimentitalea maritima</name>
    <dbReference type="NCBI Taxonomy" id="2578117"/>
    <lineage>
        <taxon>Bacteria</taxon>
        <taxon>Pseudomonadati</taxon>
        <taxon>Pseudomonadota</taxon>
        <taxon>Alphaproteobacteria</taxon>
        <taxon>Rhodobacterales</taxon>
        <taxon>Paracoccaceae</taxon>
        <taxon>Parasedimentitalea</taxon>
    </lineage>
</organism>
<evidence type="ECO:0000313" key="3">
    <source>
        <dbReference type="Proteomes" id="UP000441586"/>
    </source>
</evidence>
<dbReference type="InterPro" id="IPR042100">
    <property type="entry name" value="Bug_dom1"/>
</dbReference>
<sequence length="340" mass="36027">MISNKTIDKNTCLLVTKPYSKKGVRTLHYRFKLATVIALATTAAAGPVFAEYPEKPVSFVVPFPPGDVEDILTRMIADNFSEKYGTSAAVVNKPGGGGGPFPGAIEVAGAAADGYTIGSFVMDVPLVGPLIGIPPLNPNPFEPVGIFVAYPMVLATLKDAPYQTMDELAAYAQDNKVSLAHFGAQLTPTQVTFSMASQMGFSYGSDAAFDAIDCNTFASGDTDVGNTSIQLLLPCLDDMTILATLTSDRLPMTPDVPTVGEIRPELLLGMWNGLFVHKDTPQDVRDKIAVVAAETMQSDQAKKFAAQTGAVAYWQSADEAAAQIEADMVVMGTMAEILGQ</sequence>
<proteinExistence type="inferred from homology"/>
<protein>
    <submittedName>
        <fullName evidence="2">Tripartite tricarboxylate transporter substrate binding protein</fullName>
    </submittedName>
</protein>
<accession>A0A6A4RBE7</accession>
<evidence type="ECO:0000256" key="1">
    <source>
        <dbReference type="ARBA" id="ARBA00006987"/>
    </source>
</evidence>
<dbReference type="InterPro" id="IPR005064">
    <property type="entry name" value="BUG"/>
</dbReference>
<comment type="similarity">
    <text evidence="1">Belongs to the UPF0065 (bug) family.</text>
</comment>
<dbReference type="CDD" id="cd07012">
    <property type="entry name" value="PBP2_Bug_TTT"/>
    <property type="match status" value="1"/>
</dbReference>
<dbReference type="PANTHER" id="PTHR42928">
    <property type="entry name" value="TRICARBOXYLATE-BINDING PROTEIN"/>
    <property type="match status" value="1"/>
</dbReference>
<dbReference type="Gene3D" id="3.40.190.10">
    <property type="entry name" value="Periplasmic binding protein-like II"/>
    <property type="match status" value="1"/>
</dbReference>
<reference evidence="2 3" key="1">
    <citation type="submission" date="2019-12" db="EMBL/GenBank/DDBJ databases">
        <authorList>
            <person name="Zhang Y.-J."/>
        </authorList>
    </citation>
    <scope>NUCLEOTIDE SEQUENCE [LARGE SCALE GENOMIC DNA]</scope>
    <source>
        <strain evidence="2 3">H18S-6</strain>
    </source>
</reference>